<protein>
    <submittedName>
        <fullName evidence="1">Uncharacterized protein</fullName>
    </submittedName>
</protein>
<dbReference type="Proteomes" id="UP001157109">
    <property type="component" value="Unassembled WGS sequence"/>
</dbReference>
<organism evidence="1 2">
    <name type="scientific">Arsenicicoccus piscis</name>
    <dbReference type="NCBI Taxonomy" id="673954"/>
    <lineage>
        <taxon>Bacteria</taxon>
        <taxon>Bacillati</taxon>
        <taxon>Actinomycetota</taxon>
        <taxon>Actinomycetes</taxon>
        <taxon>Micrococcales</taxon>
        <taxon>Intrasporangiaceae</taxon>
        <taxon>Arsenicicoccus</taxon>
    </lineage>
</organism>
<sequence length="126" mass="13473">MMNLVTAVNLGDPGSSQVDVSCELLLEFESGSRIPLITDRGWGSTEKWPTASLADLESVARMVVGPDGATGDLTEQDMERGHWSSLARQAQAMGVPIQAGALAELPLRVEFSDEVIARVSRPPRPA</sequence>
<name>A0ABQ6HMI7_9MICO</name>
<reference evidence="2" key="1">
    <citation type="journal article" date="2019" name="Int. J. Syst. Evol. Microbiol.">
        <title>The Global Catalogue of Microorganisms (GCM) 10K type strain sequencing project: providing services to taxonomists for standard genome sequencing and annotation.</title>
        <authorList>
            <consortium name="The Broad Institute Genomics Platform"/>
            <consortium name="The Broad Institute Genome Sequencing Center for Infectious Disease"/>
            <person name="Wu L."/>
            <person name="Ma J."/>
        </authorList>
    </citation>
    <scope>NUCLEOTIDE SEQUENCE [LARGE SCALE GENOMIC DNA]</scope>
    <source>
        <strain evidence="2">NBRC 105830</strain>
    </source>
</reference>
<dbReference type="EMBL" id="BSUJ01000001">
    <property type="protein sequence ID" value="GMA19661.1"/>
    <property type="molecule type" value="Genomic_DNA"/>
</dbReference>
<proteinExistence type="predicted"/>
<comment type="caution">
    <text evidence="1">The sequence shown here is derived from an EMBL/GenBank/DDBJ whole genome shotgun (WGS) entry which is preliminary data.</text>
</comment>
<gene>
    <name evidence="1" type="ORF">GCM10025862_16820</name>
</gene>
<accession>A0ABQ6HMI7</accession>
<keyword evidence="2" id="KW-1185">Reference proteome</keyword>
<evidence type="ECO:0000313" key="2">
    <source>
        <dbReference type="Proteomes" id="UP001157109"/>
    </source>
</evidence>
<evidence type="ECO:0000313" key="1">
    <source>
        <dbReference type="EMBL" id="GMA19661.1"/>
    </source>
</evidence>